<protein>
    <submittedName>
        <fullName evidence="1">Uncharacterized protein</fullName>
    </submittedName>
</protein>
<organism evidence="1 2">
    <name type="scientific">Candidatus Methanodesulfokora washburnensis</name>
    <dbReference type="NCBI Taxonomy" id="2478471"/>
    <lineage>
        <taxon>Archaea</taxon>
        <taxon>Thermoproteota</taxon>
        <taxon>Candidatus Korarchaeia</taxon>
        <taxon>Candidatus Korarchaeia incertae sedis</taxon>
        <taxon>Candidatus Methanodesulfokora</taxon>
    </lineage>
</organism>
<accession>A0A429GTR9</accession>
<comment type="caution">
    <text evidence="1">The sequence shown here is derived from an EMBL/GenBank/DDBJ whole genome shotgun (WGS) entry which is preliminary data.</text>
</comment>
<dbReference type="AlphaFoldDB" id="A0A429GTR9"/>
<keyword evidence="2" id="KW-1185">Reference proteome</keyword>
<sequence length="60" mass="6546">MRKDLSRAFDDLKSAVISANFLILDLLAMKKLIKEGKVNIVKSEIARVISAAQSAEKGEA</sequence>
<dbReference type="RefSeq" id="WP_125670558.1">
    <property type="nucleotide sequence ID" value="NZ_RCOS01000040.1"/>
</dbReference>
<gene>
    <name evidence="1" type="ORF">D6D85_02905</name>
</gene>
<evidence type="ECO:0000313" key="2">
    <source>
        <dbReference type="Proteomes" id="UP000277582"/>
    </source>
</evidence>
<reference evidence="1 2" key="1">
    <citation type="submission" date="2018-10" db="EMBL/GenBank/DDBJ databases">
        <title>Co-occurring genomic capacity for anaerobic methane metabolism and dissimilatory sulfite reduction discovered in the Korarchaeota.</title>
        <authorList>
            <person name="Mckay L.J."/>
            <person name="Dlakic M."/>
            <person name="Fields M.W."/>
            <person name="Delmont T.O."/>
            <person name="Eren A.M."/>
            <person name="Jay Z.J."/>
            <person name="Klingelsmith K.B."/>
            <person name="Rusch D.B."/>
            <person name="Inskeep W.P."/>
        </authorList>
    </citation>
    <scope>NUCLEOTIDE SEQUENCE [LARGE SCALE GENOMIC DNA]</scope>
    <source>
        <strain evidence="1 2">MDKW</strain>
    </source>
</reference>
<name>A0A429GTR9_9CREN</name>
<evidence type="ECO:0000313" key="1">
    <source>
        <dbReference type="EMBL" id="RSN77188.1"/>
    </source>
</evidence>
<dbReference type="EMBL" id="RCOS01000040">
    <property type="protein sequence ID" value="RSN77188.1"/>
    <property type="molecule type" value="Genomic_DNA"/>
</dbReference>
<dbReference type="Proteomes" id="UP000277582">
    <property type="component" value="Unassembled WGS sequence"/>
</dbReference>
<proteinExistence type="predicted"/>